<feature type="domain" description="CxC2-like cysteine cluster KDZ transposase-associated" evidence="2">
    <location>
        <begin position="238"/>
        <end position="347"/>
    </location>
</feature>
<organism evidence="3 4">
    <name type="scientific">Marasmius crinis-equi</name>
    <dbReference type="NCBI Taxonomy" id="585013"/>
    <lineage>
        <taxon>Eukaryota</taxon>
        <taxon>Fungi</taxon>
        <taxon>Dikarya</taxon>
        <taxon>Basidiomycota</taxon>
        <taxon>Agaricomycotina</taxon>
        <taxon>Agaricomycetes</taxon>
        <taxon>Agaricomycetidae</taxon>
        <taxon>Agaricales</taxon>
        <taxon>Marasmiineae</taxon>
        <taxon>Marasmiaceae</taxon>
        <taxon>Marasmius</taxon>
    </lineage>
</organism>
<sequence length="1105" mass="125894">MAPKGAIPVFRQYRFSDVNNRGRNTRGRGGSPAAHNQHIRLSSLSSDSRRHHEGFLPVIPPQPVASTSSIARPEQNPTLRLPQNDFGETLGFGFPGMSSWFGNENEDELDGPEEHEEYEEHEEDEEEMDVNLDEETEPKRKKSSFKENPFLRFKEEAPLLLEEIMRMEERGGMGGVCPGGCNGENEGLYRCQFCDDRRLLCKGCIVARHANRPLDKTEAFANGSLKFWNGAYFERVTLRELGLAIQMGHPPGERCKFPRAAREGFVVVDLDFIQRVDMSFCGCQHQSSIGSSWQQLFRAQLFPATLSNPHTVFTFRALRLLHGLTLQGKLTTYHFYQSVEVATDAAGITDAPKGRYDELTRVMRVWRYLRVLKRGGIGCTLEPELDKIPAGALAVKCPACPRPNINLPENWKELTGESRFLFYKFISVDACFRLKRRLVSSEQKDPGLFTGKAYFVEQGVYQKQLEVMKDMPEEKIDPHCTGNNLSAIEQAYTKFRKGYATTGCILCLCARHEIVEPNGVADLDVGEKFWHTDYAISASQQHSDPALTRVLSYDICCQYRINFFDRLAQVPPQLQMQVHPDRWRFVVPKLHIKGHGRDCQEEFAFHLLFGGGQTDGEGIERQWASLGPIGTSTREMGPGHRRDTVDDHIGAWGWRKVVALGFLLRKKRAEARIQKLAHDTFFEDFTQTQSEHAPAWRKAVDDWEDGKSDKNPYSTSRTVETEQDVKLVYAQKEHDDLAAGNPFLHNVSPSEFMMFGLNLEDQQRRLLQDIRENSSSTPAQQSSLLRERGKIQQSLGRLRGLQKVYTPAVLTTTSTTPDPTAPTAEAVSLLLPSSLPAALRNLGEMQSWVCMEIDFRRAQLQSSLEGVRTQLFVQSRLNSQQSLHVRGQRGLTRAKTVENRCRRKLLDYKQKYRAAWLALLTLVGARDRVGFRWLADSDVVGLHDPDAAAVKNPRKRKRDNQKPEDLIVHGESRRKLTWIWAGVDVSNDSEAMKEAVRIEWCKAYARKRRWTEELALVEEEMRRVPLSLEHEAQVWEGRNLPTDEDPKIEAINAYSSRQAAIRQRLSERFQSLWALPDPIRRSLPTVLPRIEEESEEEDSGEEMEG</sequence>
<name>A0ABR3ET20_9AGAR</name>
<feature type="region of interest" description="Disordered" evidence="1">
    <location>
        <begin position="697"/>
        <end position="719"/>
    </location>
</feature>
<feature type="region of interest" description="Disordered" evidence="1">
    <location>
        <begin position="97"/>
        <end position="144"/>
    </location>
</feature>
<feature type="compositionally biased region" description="Acidic residues" evidence="1">
    <location>
        <begin position="104"/>
        <end position="136"/>
    </location>
</feature>
<accession>A0ABR3ET20</accession>
<keyword evidence="4" id="KW-1185">Reference proteome</keyword>
<dbReference type="EMBL" id="JBAHYK010002027">
    <property type="protein sequence ID" value="KAL0566047.1"/>
    <property type="molecule type" value="Genomic_DNA"/>
</dbReference>
<comment type="caution">
    <text evidence="3">The sequence shown here is derived from an EMBL/GenBank/DDBJ whole genome shotgun (WGS) entry which is preliminary data.</text>
</comment>
<feature type="compositionally biased region" description="Polar residues" evidence="1">
    <location>
        <begin position="64"/>
        <end position="78"/>
    </location>
</feature>
<gene>
    <name evidence="3" type="ORF">V5O48_015965</name>
</gene>
<dbReference type="PANTHER" id="PTHR33096">
    <property type="entry name" value="CXC2 DOMAIN-CONTAINING PROTEIN"/>
    <property type="match status" value="1"/>
</dbReference>
<feature type="region of interest" description="Disordered" evidence="1">
    <location>
        <begin position="1084"/>
        <end position="1105"/>
    </location>
</feature>
<dbReference type="InterPro" id="IPR041457">
    <property type="entry name" value="CxC2_KDZ-assoc"/>
</dbReference>
<feature type="compositionally biased region" description="Acidic residues" evidence="1">
    <location>
        <begin position="1092"/>
        <end position="1105"/>
    </location>
</feature>
<evidence type="ECO:0000259" key="2">
    <source>
        <dbReference type="Pfam" id="PF18803"/>
    </source>
</evidence>
<dbReference type="Pfam" id="PF18758">
    <property type="entry name" value="KDZ"/>
    <property type="match status" value="1"/>
</dbReference>
<proteinExistence type="predicted"/>
<dbReference type="Proteomes" id="UP001465976">
    <property type="component" value="Unassembled WGS sequence"/>
</dbReference>
<feature type="compositionally biased region" description="Basic and acidic residues" evidence="1">
    <location>
        <begin position="698"/>
        <end position="710"/>
    </location>
</feature>
<dbReference type="InterPro" id="IPR040521">
    <property type="entry name" value="KDZ"/>
</dbReference>
<evidence type="ECO:0000313" key="3">
    <source>
        <dbReference type="EMBL" id="KAL0566047.1"/>
    </source>
</evidence>
<reference evidence="3 4" key="1">
    <citation type="submission" date="2024-02" db="EMBL/GenBank/DDBJ databases">
        <title>A draft genome for the cacao thread blight pathogen Marasmius crinis-equi.</title>
        <authorList>
            <person name="Cohen S.P."/>
            <person name="Baruah I.K."/>
            <person name="Amoako-Attah I."/>
            <person name="Bukari Y."/>
            <person name="Meinhardt L.W."/>
            <person name="Bailey B.A."/>
        </authorList>
    </citation>
    <scope>NUCLEOTIDE SEQUENCE [LARGE SCALE GENOMIC DNA]</scope>
    <source>
        <strain evidence="3 4">GH-76</strain>
    </source>
</reference>
<dbReference type="Pfam" id="PF18803">
    <property type="entry name" value="CxC2"/>
    <property type="match status" value="1"/>
</dbReference>
<evidence type="ECO:0000256" key="1">
    <source>
        <dbReference type="SAM" id="MobiDB-lite"/>
    </source>
</evidence>
<evidence type="ECO:0000313" key="4">
    <source>
        <dbReference type="Proteomes" id="UP001465976"/>
    </source>
</evidence>
<dbReference type="PANTHER" id="PTHR33096:SF1">
    <property type="entry name" value="CXC1-LIKE CYSTEINE CLUSTER ASSOCIATED WITH KDZ TRANSPOSASES DOMAIN-CONTAINING PROTEIN"/>
    <property type="match status" value="1"/>
</dbReference>
<feature type="region of interest" description="Disordered" evidence="1">
    <location>
        <begin position="17"/>
        <end position="79"/>
    </location>
</feature>
<protein>
    <recommendedName>
        <fullName evidence="2">CxC2-like cysteine cluster KDZ transposase-associated domain-containing protein</fullName>
    </recommendedName>
</protein>